<dbReference type="Gene3D" id="1.10.10.10">
    <property type="entry name" value="Winged helix-like DNA-binding domain superfamily/Winged helix DNA-binding domain"/>
    <property type="match status" value="1"/>
</dbReference>
<comment type="subcellular location">
    <subcellularLocation>
        <location evidence="1">Cytoplasm</location>
    </subcellularLocation>
</comment>
<evidence type="ECO:0000256" key="10">
    <source>
        <dbReference type="ARBA" id="ARBA00023163"/>
    </source>
</evidence>
<keyword evidence="4" id="KW-0963">Cytoplasm</keyword>
<dbReference type="SUPFAM" id="SSF53850">
    <property type="entry name" value="Periplasmic binding protein-like II"/>
    <property type="match status" value="1"/>
</dbReference>
<dbReference type="GO" id="GO:0003700">
    <property type="term" value="F:DNA-binding transcription factor activity"/>
    <property type="evidence" value="ECO:0007669"/>
    <property type="project" value="InterPro"/>
</dbReference>
<evidence type="ECO:0000256" key="11">
    <source>
        <dbReference type="ARBA" id="ARBA00023167"/>
    </source>
</evidence>
<comment type="caution">
    <text evidence="13">The sequence shown here is derived from an EMBL/GenBank/DDBJ whole genome shotgun (WGS) entry which is preliminary data.</text>
</comment>
<keyword evidence="10" id="KW-0804">Transcription</keyword>
<evidence type="ECO:0000256" key="2">
    <source>
        <dbReference type="ARBA" id="ARBA00009437"/>
    </source>
</evidence>
<dbReference type="PRINTS" id="PR00039">
    <property type="entry name" value="HTHLYSR"/>
</dbReference>
<dbReference type="Proteomes" id="UP000549457">
    <property type="component" value="Unassembled WGS sequence"/>
</dbReference>
<evidence type="ECO:0000256" key="1">
    <source>
        <dbReference type="ARBA" id="ARBA00004496"/>
    </source>
</evidence>
<evidence type="ECO:0000256" key="4">
    <source>
        <dbReference type="ARBA" id="ARBA00022490"/>
    </source>
</evidence>
<proteinExistence type="inferred from homology"/>
<dbReference type="PROSITE" id="PS50931">
    <property type="entry name" value="HTH_LYSR"/>
    <property type="match status" value="1"/>
</dbReference>
<keyword evidence="7" id="KW-0805">Transcription regulation</keyword>
<keyword evidence="5" id="KW-0678">Repressor</keyword>
<dbReference type="CDD" id="cd08441">
    <property type="entry name" value="PBP2_MetR"/>
    <property type="match status" value="1"/>
</dbReference>
<evidence type="ECO:0000259" key="12">
    <source>
        <dbReference type="PROSITE" id="PS50931"/>
    </source>
</evidence>
<sequence length="292" mass="32143">MIERQHLAILRETDRLGSVTAAADVLNLTQSALSHAIRRLEAQAGVALWEKEGRGLRATQAGRHLIALAARVLPQLEQAEATLKDFARGQRGMLRIGMECHPCYRWLLRVVEPYLRDWPQVDVDVRQAFQFGGVGALLGHEIDLLITPDPVERPGLAYQPVFDYEMRLAVAEGHPLAGDVAEPSDLTGEVLITYPVSPERLDVYTQFLVPGRCLPSAVKVIETTDIMLQMVAAGRGVTALPDWLIEEYRASLAIRSLRLGPEGIAKSIHIGRRTGDTPIDYVEAFIDLAGSA</sequence>
<keyword evidence="8" id="KW-0238">DNA-binding</keyword>
<protein>
    <recommendedName>
        <fullName evidence="3">HTH-type transcriptional regulator MetR</fullName>
    </recommendedName>
</protein>
<dbReference type="Pfam" id="PF00126">
    <property type="entry name" value="HTH_1"/>
    <property type="match status" value="1"/>
</dbReference>
<evidence type="ECO:0000256" key="3">
    <source>
        <dbReference type="ARBA" id="ARBA00019365"/>
    </source>
</evidence>
<organism evidence="13 14">
    <name type="scientific">Amaricoccus macauensis</name>
    <dbReference type="NCBI Taxonomy" id="57001"/>
    <lineage>
        <taxon>Bacteria</taxon>
        <taxon>Pseudomonadati</taxon>
        <taxon>Pseudomonadota</taxon>
        <taxon>Alphaproteobacteria</taxon>
        <taxon>Rhodobacterales</taxon>
        <taxon>Paracoccaceae</taxon>
        <taxon>Amaricoccus</taxon>
    </lineage>
</organism>
<evidence type="ECO:0000256" key="7">
    <source>
        <dbReference type="ARBA" id="ARBA00023015"/>
    </source>
</evidence>
<keyword evidence="14" id="KW-1185">Reference proteome</keyword>
<keyword evidence="6" id="KW-0028">Amino-acid biosynthesis</keyword>
<evidence type="ECO:0000256" key="6">
    <source>
        <dbReference type="ARBA" id="ARBA00022605"/>
    </source>
</evidence>
<dbReference type="GO" id="GO:0000976">
    <property type="term" value="F:transcription cis-regulatory region binding"/>
    <property type="evidence" value="ECO:0007669"/>
    <property type="project" value="TreeGrafter"/>
</dbReference>
<keyword evidence="9" id="KW-0010">Activator</keyword>
<dbReference type="InterPro" id="IPR036388">
    <property type="entry name" value="WH-like_DNA-bd_sf"/>
</dbReference>
<dbReference type="InterPro" id="IPR037406">
    <property type="entry name" value="MetR_PBP2"/>
</dbReference>
<dbReference type="EMBL" id="JACHFM010000001">
    <property type="protein sequence ID" value="MBB5221279.1"/>
    <property type="molecule type" value="Genomic_DNA"/>
</dbReference>
<dbReference type="InterPro" id="IPR005119">
    <property type="entry name" value="LysR_subst-bd"/>
</dbReference>
<evidence type="ECO:0000313" key="14">
    <source>
        <dbReference type="Proteomes" id="UP000549457"/>
    </source>
</evidence>
<dbReference type="InterPro" id="IPR036390">
    <property type="entry name" value="WH_DNA-bd_sf"/>
</dbReference>
<dbReference type="GO" id="GO:0005737">
    <property type="term" value="C:cytoplasm"/>
    <property type="evidence" value="ECO:0007669"/>
    <property type="project" value="UniProtKB-SubCell"/>
</dbReference>
<keyword evidence="11" id="KW-0486">Methionine biosynthesis</keyword>
<feature type="domain" description="HTH lysR-type" evidence="12">
    <location>
        <begin position="1"/>
        <end position="59"/>
    </location>
</feature>
<dbReference type="AlphaFoldDB" id="A0A840SEG2"/>
<evidence type="ECO:0000256" key="9">
    <source>
        <dbReference type="ARBA" id="ARBA00023159"/>
    </source>
</evidence>
<gene>
    <name evidence="13" type="ORF">HNP73_001200</name>
</gene>
<dbReference type="GO" id="GO:0009086">
    <property type="term" value="P:methionine biosynthetic process"/>
    <property type="evidence" value="ECO:0007669"/>
    <property type="project" value="UniProtKB-KW"/>
</dbReference>
<dbReference type="PANTHER" id="PTHR30126">
    <property type="entry name" value="HTH-TYPE TRANSCRIPTIONAL REGULATOR"/>
    <property type="match status" value="1"/>
</dbReference>
<reference evidence="13 14" key="1">
    <citation type="submission" date="2020-08" db="EMBL/GenBank/DDBJ databases">
        <title>Genomic Encyclopedia of Type Strains, Phase IV (KMG-IV): sequencing the most valuable type-strain genomes for metagenomic binning, comparative biology and taxonomic classification.</title>
        <authorList>
            <person name="Goeker M."/>
        </authorList>
    </citation>
    <scope>NUCLEOTIDE SEQUENCE [LARGE SCALE GENOMIC DNA]</scope>
    <source>
        <strain evidence="13 14">DSM 101730</strain>
    </source>
</reference>
<evidence type="ECO:0000313" key="13">
    <source>
        <dbReference type="EMBL" id="MBB5221279.1"/>
    </source>
</evidence>
<evidence type="ECO:0000256" key="5">
    <source>
        <dbReference type="ARBA" id="ARBA00022491"/>
    </source>
</evidence>
<accession>A0A840SEG2</accession>
<dbReference type="RefSeq" id="WP_184147664.1">
    <property type="nucleotide sequence ID" value="NZ_JACHFM010000001.1"/>
</dbReference>
<comment type="similarity">
    <text evidence="2">Belongs to the LysR transcriptional regulatory family.</text>
</comment>
<dbReference type="Gene3D" id="3.40.190.10">
    <property type="entry name" value="Periplasmic binding protein-like II"/>
    <property type="match status" value="2"/>
</dbReference>
<name>A0A840SEG2_9RHOB</name>
<dbReference type="InterPro" id="IPR000847">
    <property type="entry name" value="LysR_HTH_N"/>
</dbReference>
<dbReference type="SUPFAM" id="SSF46785">
    <property type="entry name" value="Winged helix' DNA-binding domain"/>
    <property type="match status" value="1"/>
</dbReference>
<dbReference type="PANTHER" id="PTHR30126:SF25">
    <property type="entry name" value="HTH-TYPE TRANSCRIPTIONAL REGULATOR METR"/>
    <property type="match status" value="1"/>
</dbReference>
<dbReference type="Pfam" id="PF03466">
    <property type="entry name" value="LysR_substrate"/>
    <property type="match status" value="1"/>
</dbReference>
<evidence type="ECO:0000256" key="8">
    <source>
        <dbReference type="ARBA" id="ARBA00023125"/>
    </source>
</evidence>